<comment type="similarity">
    <text evidence="1">Belongs to the membrane fusion protein (MFP) (TC 8.A.1) family.</text>
</comment>
<dbReference type="InterPro" id="IPR058624">
    <property type="entry name" value="MdtA-like_HH"/>
</dbReference>
<dbReference type="Proteomes" id="UP000323300">
    <property type="component" value="Unassembled WGS sequence"/>
</dbReference>
<feature type="signal peptide" evidence="2">
    <location>
        <begin position="1"/>
        <end position="17"/>
    </location>
</feature>
<dbReference type="GO" id="GO:0015562">
    <property type="term" value="F:efflux transmembrane transporter activity"/>
    <property type="evidence" value="ECO:0007669"/>
    <property type="project" value="TreeGrafter"/>
</dbReference>
<dbReference type="GO" id="GO:1990281">
    <property type="term" value="C:efflux pump complex"/>
    <property type="evidence" value="ECO:0007669"/>
    <property type="project" value="TreeGrafter"/>
</dbReference>
<evidence type="ECO:0000256" key="2">
    <source>
        <dbReference type="SAM" id="SignalP"/>
    </source>
</evidence>
<keyword evidence="7" id="KW-1185">Reference proteome</keyword>
<feature type="chain" id="PRO_5009302752" evidence="2">
    <location>
        <begin position="18"/>
        <end position="365"/>
    </location>
</feature>
<feature type="domain" description="Multidrug resistance protein MdtA-like alpha-helical hairpin" evidence="3">
    <location>
        <begin position="102"/>
        <end position="170"/>
    </location>
</feature>
<dbReference type="Pfam" id="PF25917">
    <property type="entry name" value="BSH_RND"/>
    <property type="match status" value="1"/>
</dbReference>
<evidence type="ECO:0000259" key="4">
    <source>
        <dbReference type="Pfam" id="PF25917"/>
    </source>
</evidence>
<dbReference type="Gene3D" id="2.40.420.20">
    <property type="match status" value="1"/>
</dbReference>
<protein>
    <submittedName>
        <fullName evidence="6">RND family efflux transporter, MFP subunit</fullName>
    </submittedName>
</protein>
<sequence length="365" mass="38589">MARYRLHLPLLVLPALALVGGCDHEASSGEPTVARPVRSVAASAAQAETVRFPGVVQAGVQTDLAFRTLGRVVSRKAGVGDLVRAGDIVAGIDPLALELAVRSAEADMRNAEAQLENALLTENRKRRLASTSAASVADLDLAEQSLKSARATVGKTTASLDKAREQLGYAELTAEFDGVVTATWVEVGQTATAGQPVLTIARLDRRDVVLDVPEARLRSLRVGDRFDIALQLDDTLRTSGILREIGPQADAGTRTHRLKIGIDKAPEVFRLGSVVTAAPPKAQQELPVGLPATAIVNRDGADHVWVVDPASHTVSLRSVRLDISPTGVRSVRVLSGLKDGEEVVVAGVNQLAEGQAVRTGQEQHP</sequence>
<dbReference type="AlphaFoldDB" id="A0A1I4FRN2"/>
<evidence type="ECO:0000256" key="1">
    <source>
        <dbReference type="ARBA" id="ARBA00009477"/>
    </source>
</evidence>
<dbReference type="RefSeq" id="WP_149764482.1">
    <property type="nucleotide sequence ID" value="NZ_BSPE01000001.1"/>
</dbReference>
<dbReference type="InterPro" id="IPR058625">
    <property type="entry name" value="MdtA-like_BSH"/>
</dbReference>
<reference evidence="6 7" key="1">
    <citation type="submission" date="2016-10" db="EMBL/GenBank/DDBJ databases">
        <authorList>
            <person name="Varghese N."/>
            <person name="Submissions S."/>
        </authorList>
    </citation>
    <scope>NUCLEOTIDE SEQUENCE [LARGE SCALE GENOMIC DNA]</scope>
    <source>
        <strain evidence="6 7">DSM 21822</strain>
    </source>
</reference>
<proteinExistence type="inferred from homology"/>
<dbReference type="SUPFAM" id="SSF111369">
    <property type="entry name" value="HlyD-like secretion proteins"/>
    <property type="match status" value="1"/>
</dbReference>
<dbReference type="OrthoDB" id="9813967at2"/>
<dbReference type="Pfam" id="PF25954">
    <property type="entry name" value="Beta-barrel_RND_2"/>
    <property type="match status" value="1"/>
</dbReference>
<gene>
    <name evidence="6" type="ORF">SAMN04488498_15223</name>
</gene>
<dbReference type="EMBL" id="FOSL01000052">
    <property type="protein sequence ID" value="SFL19321.1"/>
    <property type="molecule type" value="Genomic_DNA"/>
</dbReference>
<dbReference type="Pfam" id="PF25876">
    <property type="entry name" value="HH_MFP_RND"/>
    <property type="match status" value="1"/>
</dbReference>
<dbReference type="InterPro" id="IPR058792">
    <property type="entry name" value="Beta-barrel_RND_2"/>
</dbReference>
<keyword evidence="2" id="KW-0732">Signal</keyword>
<evidence type="ECO:0000313" key="6">
    <source>
        <dbReference type="EMBL" id="SFL19321.1"/>
    </source>
</evidence>
<evidence type="ECO:0000313" key="7">
    <source>
        <dbReference type="Proteomes" id="UP000323300"/>
    </source>
</evidence>
<evidence type="ECO:0000259" key="3">
    <source>
        <dbReference type="Pfam" id="PF25876"/>
    </source>
</evidence>
<organism evidence="6 7">
    <name type="scientific">Neomesorhizobium albiziae</name>
    <dbReference type="NCBI Taxonomy" id="335020"/>
    <lineage>
        <taxon>Bacteria</taxon>
        <taxon>Pseudomonadati</taxon>
        <taxon>Pseudomonadota</taxon>
        <taxon>Alphaproteobacteria</taxon>
        <taxon>Hyphomicrobiales</taxon>
        <taxon>Phyllobacteriaceae</taxon>
        <taxon>Neomesorhizobium</taxon>
    </lineage>
</organism>
<dbReference type="Gene3D" id="2.40.50.100">
    <property type="match status" value="1"/>
</dbReference>
<dbReference type="InterPro" id="IPR006143">
    <property type="entry name" value="RND_pump_MFP"/>
</dbReference>
<feature type="domain" description="Multidrug resistance protein MdtA-like barrel-sandwich hybrid" evidence="4">
    <location>
        <begin position="69"/>
        <end position="197"/>
    </location>
</feature>
<dbReference type="PROSITE" id="PS51257">
    <property type="entry name" value="PROKAR_LIPOPROTEIN"/>
    <property type="match status" value="1"/>
</dbReference>
<dbReference type="PANTHER" id="PTHR30469">
    <property type="entry name" value="MULTIDRUG RESISTANCE PROTEIN MDTA"/>
    <property type="match status" value="1"/>
</dbReference>
<feature type="domain" description="CusB-like beta-barrel" evidence="5">
    <location>
        <begin position="208"/>
        <end position="271"/>
    </location>
</feature>
<evidence type="ECO:0000259" key="5">
    <source>
        <dbReference type="Pfam" id="PF25954"/>
    </source>
</evidence>
<dbReference type="NCBIfam" id="TIGR01730">
    <property type="entry name" value="RND_mfp"/>
    <property type="match status" value="1"/>
</dbReference>
<accession>A0A1I4FRN2</accession>
<dbReference type="Gene3D" id="2.40.30.170">
    <property type="match status" value="1"/>
</dbReference>
<name>A0A1I4FRN2_9HYPH</name>
<dbReference type="Gene3D" id="1.10.287.470">
    <property type="entry name" value="Helix hairpin bin"/>
    <property type="match status" value="1"/>
</dbReference>
<dbReference type="PANTHER" id="PTHR30469:SF15">
    <property type="entry name" value="HLYD FAMILY OF SECRETION PROTEINS"/>
    <property type="match status" value="1"/>
</dbReference>